<reference evidence="1" key="1">
    <citation type="submission" date="2022-01" db="EMBL/GenBank/DDBJ databases">
        <title>Corynebacterium sp. nov isolated from isolated from the feces of the greater white-fronted geese (Anser albifrons) at Poyang Lake, PR China.</title>
        <authorList>
            <person name="Liu Q."/>
        </authorList>
    </citation>
    <scope>NUCLEOTIDE SEQUENCE</scope>
    <source>
        <strain evidence="1">JCM 32435</strain>
    </source>
</reference>
<protein>
    <recommendedName>
        <fullName evidence="3">Oxidoreductase</fullName>
    </recommendedName>
</protein>
<comment type="caution">
    <text evidence="1">The sequence shown here is derived from an EMBL/GenBank/DDBJ whole genome shotgun (WGS) entry which is preliminary data.</text>
</comment>
<proteinExistence type="predicted"/>
<dbReference type="EMBL" id="JAKGSI010000001">
    <property type="protein sequence ID" value="MCF4005750.1"/>
    <property type="molecule type" value="Genomic_DNA"/>
</dbReference>
<dbReference type="Proteomes" id="UP001139336">
    <property type="component" value="Unassembled WGS sequence"/>
</dbReference>
<evidence type="ECO:0008006" key="3">
    <source>
        <dbReference type="Google" id="ProtNLM"/>
    </source>
</evidence>
<name>A0A9X1TX80_9CORY</name>
<keyword evidence="2" id="KW-1185">Reference proteome</keyword>
<evidence type="ECO:0000313" key="2">
    <source>
        <dbReference type="Proteomes" id="UP001139336"/>
    </source>
</evidence>
<sequence length="240" mass="25498">MPSESDPLAPLLAVGDVAESCELASRAINAVHRRPVNLRKSDLTSAEAALRGAQGSALLAEGGPIQPDPEKDPAFQRIIQVYGVLGPEVAQRNAAILLRAPRQMFSTLASRAGVPARPATPDAAARLDLLSRLLSRRPSPHPGVLTQVLHAEILSQEIFGEASGPIARVLSRLCAIGTGFDPRGLCVPEAYLHRHEGEYREVIAGFPQDAEHAAQAVSFLARAWEAGAREAEGIARLASH</sequence>
<accession>A0A9X1TX80</accession>
<organism evidence="1 2">
    <name type="scientific">Corynebacterium uropygiale</name>
    <dbReference type="NCBI Taxonomy" id="1775911"/>
    <lineage>
        <taxon>Bacteria</taxon>
        <taxon>Bacillati</taxon>
        <taxon>Actinomycetota</taxon>
        <taxon>Actinomycetes</taxon>
        <taxon>Mycobacteriales</taxon>
        <taxon>Corynebacteriaceae</taxon>
        <taxon>Corynebacterium</taxon>
    </lineage>
</organism>
<dbReference type="RefSeq" id="WP_236117553.1">
    <property type="nucleotide sequence ID" value="NZ_JAKGSI010000001.1"/>
</dbReference>
<dbReference type="AlphaFoldDB" id="A0A9X1TX80"/>
<evidence type="ECO:0000313" key="1">
    <source>
        <dbReference type="EMBL" id="MCF4005750.1"/>
    </source>
</evidence>
<gene>
    <name evidence="1" type="ORF">L1O03_00965</name>
</gene>